<evidence type="ECO:0000259" key="5">
    <source>
        <dbReference type="PROSITE" id="PS01124"/>
    </source>
</evidence>
<reference evidence="7 8" key="1">
    <citation type="submission" date="2023-07" db="EMBL/GenBank/DDBJ databases">
        <title>Genomic Encyclopedia of Type Strains, Phase IV (KMG-IV): sequencing the most valuable type-strain genomes for metagenomic binning, comparative biology and taxonomic classification.</title>
        <authorList>
            <person name="Goeker M."/>
        </authorList>
    </citation>
    <scope>NUCLEOTIDE SEQUENCE [LARGE SCALE GENOMIC DNA]</scope>
    <source>
        <strain evidence="7 8">DSM 17723</strain>
    </source>
</reference>
<feature type="modified residue" description="4-aspartylphosphate" evidence="4">
    <location>
        <position position="59"/>
    </location>
</feature>
<dbReference type="PANTHER" id="PTHR43280">
    <property type="entry name" value="ARAC-FAMILY TRANSCRIPTIONAL REGULATOR"/>
    <property type="match status" value="1"/>
</dbReference>
<keyword evidence="1" id="KW-0805">Transcription regulation</keyword>
<comment type="caution">
    <text evidence="7">The sequence shown here is derived from an EMBL/GenBank/DDBJ whole genome shotgun (WGS) entry which is preliminary data.</text>
</comment>
<dbReference type="Pfam" id="PF00072">
    <property type="entry name" value="Response_reg"/>
    <property type="match status" value="1"/>
</dbReference>
<protein>
    <submittedName>
        <fullName evidence="7">Two-component system response regulator YesN</fullName>
    </submittedName>
</protein>
<evidence type="ECO:0000313" key="8">
    <source>
        <dbReference type="Proteomes" id="UP001232245"/>
    </source>
</evidence>
<dbReference type="Pfam" id="PF12833">
    <property type="entry name" value="HTH_18"/>
    <property type="match status" value="1"/>
</dbReference>
<keyword evidence="2" id="KW-0238">DNA-binding</keyword>
<dbReference type="SUPFAM" id="SSF52172">
    <property type="entry name" value="CheY-like"/>
    <property type="match status" value="1"/>
</dbReference>
<sequence>MTRIKTIIVDDESRIRRAIERQVLACGEEWEVIGSFSDGLEAFEAITSNNIEFDLLITDVRMPEMDGLALIKKLNENKTFFSMIVSGYDDFSYLQAAMREGTVDYILKPVDRNQFRAQLGEVKGKIMKKKKEEQEWQDVYERASLLTKTQQIQLLSEVTWSDEIGQPQIDWNGHFPIGAYRLIYLGIDQFLTVTKKMDTNTWEDWHQTIQQIFEKLHDKEINQYYAKNWWWRAGKFNYWILLYCEKESQQHANMLLHDYINHIKKDIQRLTPITVSAAIGNEFRDLRELLHIKDELVMLIQQRIIQGGNKIFYLSDQTNRNQQTPVGIQSTIYKYVQQIITTMENETDDDTINLLQLFFHELEMADSPAFIEESVHLLSIRIIDRWMDFDGFSDESRLLTEALHITKYAGNFSQLKAGVKGWVLKVKKGIARLKEADSGPIQRAKEWIHLHLGDQITVKKIADNVYMSPTYFSNLFKAQTGETVLDYVTKCRLKKAKELLEMSDLKVSDISKMLGYQDTKYFSKLFKQWQGKSPSQYRSDHTINHVD</sequence>
<name>A0ABT9Z1Z2_9BACI</name>
<feature type="domain" description="HTH araC/xylS-type" evidence="5">
    <location>
        <begin position="442"/>
        <end position="540"/>
    </location>
</feature>
<dbReference type="PANTHER" id="PTHR43280:SF28">
    <property type="entry name" value="HTH-TYPE TRANSCRIPTIONAL ACTIVATOR RHAS"/>
    <property type="match status" value="1"/>
</dbReference>
<dbReference type="Gene3D" id="3.40.50.2300">
    <property type="match status" value="1"/>
</dbReference>
<feature type="domain" description="Response regulatory" evidence="6">
    <location>
        <begin position="5"/>
        <end position="123"/>
    </location>
</feature>
<dbReference type="SMART" id="SM00342">
    <property type="entry name" value="HTH_ARAC"/>
    <property type="match status" value="1"/>
</dbReference>
<dbReference type="RefSeq" id="WP_174879957.1">
    <property type="nucleotide sequence ID" value="NZ_CADEPK010000081.1"/>
</dbReference>
<evidence type="ECO:0000256" key="2">
    <source>
        <dbReference type="ARBA" id="ARBA00023125"/>
    </source>
</evidence>
<accession>A0ABT9Z1Z2</accession>
<evidence type="ECO:0000259" key="6">
    <source>
        <dbReference type="PROSITE" id="PS50110"/>
    </source>
</evidence>
<dbReference type="InterPro" id="IPR009057">
    <property type="entry name" value="Homeodomain-like_sf"/>
</dbReference>
<keyword evidence="8" id="KW-1185">Reference proteome</keyword>
<dbReference type="PRINTS" id="PR00032">
    <property type="entry name" value="HTHARAC"/>
</dbReference>
<organism evidence="7 8">
    <name type="scientific">Metabacillus niabensis</name>
    <dbReference type="NCBI Taxonomy" id="324854"/>
    <lineage>
        <taxon>Bacteria</taxon>
        <taxon>Bacillati</taxon>
        <taxon>Bacillota</taxon>
        <taxon>Bacilli</taxon>
        <taxon>Bacillales</taxon>
        <taxon>Bacillaceae</taxon>
        <taxon>Metabacillus</taxon>
    </lineage>
</organism>
<evidence type="ECO:0000256" key="3">
    <source>
        <dbReference type="ARBA" id="ARBA00023163"/>
    </source>
</evidence>
<dbReference type="Gene3D" id="1.10.10.60">
    <property type="entry name" value="Homeodomain-like"/>
    <property type="match status" value="2"/>
</dbReference>
<dbReference type="PROSITE" id="PS01124">
    <property type="entry name" value="HTH_ARAC_FAMILY_2"/>
    <property type="match status" value="1"/>
</dbReference>
<gene>
    <name evidence="7" type="ORF">J2S02_002602</name>
</gene>
<evidence type="ECO:0000313" key="7">
    <source>
        <dbReference type="EMBL" id="MDQ0226257.1"/>
    </source>
</evidence>
<dbReference type="SUPFAM" id="SSF46689">
    <property type="entry name" value="Homeodomain-like"/>
    <property type="match status" value="2"/>
</dbReference>
<dbReference type="InterPro" id="IPR018060">
    <property type="entry name" value="HTH_AraC"/>
</dbReference>
<evidence type="ECO:0000256" key="1">
    <source>
        <dbReference type="ARBA" id="ARBA00023015"/>
    </source>
</evidence>
<dbReference type="InterPro" id="IPR020449">
    <property type="entry name" value="Tscrpt_reg_AraC-type_HTH"/>
</dbReference>
<dbReference type="Proteomes" id="UP001232245">
    <property type="component" value="Unassembled WGS sequence"/>
</dbReference>
<dbReference type="InterPro" id="IPR011006">
    <property type="entry name" value="CheY-like_superfamily"/>
</dbReference>
<dbReference type="EMBL" id="JAUSTZ010000004">
    <property type="protein sequence ID" value="MDQ0226257.1"/>
    <property type="molecule type" value="Genomic_DNA"/>
</dbReference>
<proteinExistence type="predicted"/>
<dbReference type="SMART" id="SM00448">
    <property type="entry name" value="REC"/>
    <property type="match status" value="1"/>
</dbReference>
<dbReference type="CDD" id="cd17536">
    <property type="entry name" value="REC_YesN-like"/>
    <property type="match status" value="1"/>
</dbReference>
<evidence type="ECO:0000256" key="4">
    <source>
        <dbReference type="PROSITE-ProRule" id="PRU00169"/>
    </source>
</evidence>
<keyword evidence="3" id="KW-0804">Transcription</keyword>
<dbReference type="PROSITE" id="PS50110">
    <property type="entry name" value="RESPONSE_REGULATORY"/>
    <property type="match status" value="1"/>
</dbReference>
<keyword evidence="4" id="KW-0597">Phosphoprotein</keyword>
<dbReference type="InterPro" id="IPR001789">
    <property type="entry name" value="Sig_transdc_resp-reg_receiver"/>
</dbReference>